<feature type="compositionally biased region" description="Basic and acidic residues" evidence="1">
    <location>
        <begin position="75"/>
        <end position="87"/>
    </location>
</feature>
<evidence type="ECO:0000313" key="3">
    <source>
        <dbReference type="Proteomes" id="UP000593571"/>
    </source>
</evidence>
<reference evidence="2 3" key="1">
    <citation type="journal article" date="2020" name="Nature">
        <title>Six reference-quality genomes reveal evolution of bat adaptations.</title>
        <authorList>
            <person name="Jebb D."/>
            <person name="Huang Z."/>
            <person name="Pippel M."/>
            <person name="Hughes G.M."/>
            <person name="Lavrichenko K."/>
            <person name="Devanna P."/>
            <person name="Winkler S."/>
            <person name="Jermiin L.S."/>
            <person name="Skirmuntt E.C."/>
            <person name="Katzourakis A."/>
            <person name="Burkitt-Gray L."/>
            <person name="Ray D.A."/>
            <person name="Sullivan K.A.M."/>
            <person name="Roscito J.G."/>
            <person name="Kirilenko B.M."/>
            <person name="Davalos L.M."/>
            <person name="Corthals A.P."/>
            <person name="Power M.L."/>
            <person name="Jones G."/>
            <person name="Ransome R.D."/>
            <person name="Dechmann D.K.N."/>
            <person name="Locatelli A.G."/>
            <person name="Puechmaille S.J."/>
            <person name="Fedrigo O."/>
            <person name="Jarvis E.D."/>
            <person name="Hiller M."/>
            <person name="Vernes S.C."/>
            <person name="Myers E.W."/>
            <person name="Teeling E.C."/>
        </authorList>
    </citation>
    <scope>NUCLEOTIDE SEQUENCE [LARGE SCALE GENOMIC DNA]</scope>
    <source>
        <strain evidence="2">MRouAeg1</strain>
        <tissue evidence="2">Muscle</tissue>
    </source>
</reference>
<comment type="caution">
    <text evidence="2">The sequence shown here is derived from an EMBL/GenBank/DDBJ whole genome shotgun (WGS) entry which is preliminary data.</text>
</comment>
<feature type="compositionally biased region" description="Polar residues" evidence="1">
    <location>
        <begin position="103"/>
        <end position="114"/>
    </location>
</feature>
<feature type="region of interest" description="Disordered" evidence="1">
    <location>
        <begin position="103"/>
        <end position="151"/>
    </location>
</feature>
<accession>A0A7J8JI60</accession>
<dbReference type="Proteomes" id="UP000593571">
    <property type="component" value="Unassembled WGS sequence"/>
</dbReference>
<feature type="compositionally biased region" description="Basic residues" evidence="1">
    <location>
        <begin position="128"/>
        <end position="142"/>
    </location>
</feature>
<sequence>MKGGKKKSLPHLGGKYLLESSVSIMVTKGDKTGLHSFPRALMKDSYRRCLQLSTGHSRPGLFGQDTSAGSPRRCVVKDSEESRERGRGSCFQGALFLSVRTSVTDTGNNGSSGDNFKDESSSVSRNRNQSRRPRIRTPHANHRRESPSAPLLKMIRELAEMRKPL</sequence>
<dbReference type="AlphaFoldDB" id="A0A7J8JI60"/>
<protein>
    <submittedName>
        <fullName evidence="2">Uncharacterized protein</fullName>
    </submittedName>
</protein>
<dbReference type="EMBL" id="JACASE010000002">
    <property type="protein sequence ID" value="KAF6495762.1"/>
    <property type="molecule type" value="Genomic_DNA"/>
</dbReference>
<organism evidence="2 3">
    <name type="scientific">Rousettus aegyptiacus</name>
    <name type="common">Egyptian fruit bat</name>
    <name type="synonym">Pteropus aegyptiacus</name>
    <dbReference type="NCBI Taxonomy" id="9407"/>
    <lineage>
        <taxon>Eukaryota</taxon>
        <taxon>Metazoa</taxon>
        <taxon>Chordata</taxon>
        <taxon>Craniata</taxon>
        <taxon>Vertebrata</taxon>
        <taxon>Euteleostomi</taxon>
        <taxon>Mammalia</taxon>
        <taxon>Eutheria</taxon>
        <taxon>Laurasiatheria</taxon>
        <taxon>Chiroptera</taxon>
        <taxon>Yinpterochiroptera</taxon>
        <taxon>Pteropodoidea</taxon>
        <taxon>Pteropodidae</taxon>
        <taxon>Rousettinae</taxon>
        <taxon>Rousettus</taxon>
    </lineage>
</organism>
<proteinExistence type="predicted"/>
<keyword evidence="3" id="KW-1185">Reference proteome</keyword>
<gene>
    <name evidence="2" type="ORF">HJG63_010146</name>
</gene>
<name>A0A7J8JI60_ROUAE</name>
<evidence type="ECO:0000256" key="1">
    <source>
        <dbReference type="SAM" id="MobiDB-lite"/>
    </source>
</evidence>
<evidence type="ECO:0000313" key="2">
    <source>
        <dbReference type="EMBL" id="KAF6495762.1"/>
    </source>
</evidence>
<feature type="region of interest" description="Disordered" evidence="1">
    <location>
        <begin position="54"/>
        <end position="88"/>
    </location>
</feature>